<feature type="compositionally biased region" description="Polar residues" evidence="2">
    <location>
        <begin position="1013"/>
        <end position="1029"/>
    </location>
</feature>
<feature type="region of interest" description="Disordered" evidence="2">
    <location>
        <begin position="125"/>
        <end position="149"/>
    </location>
</feature>
<accession>A0A8H4XDL2</accession>
<name>A0A8H4XDL2_9HYPO</name>
<dbReference type="GO" id="GO:0032982">
    <property type="term" value="C:myosin filament"/>
    <property type="evidence" value="ECO:0007669"/>
    <property type="project" value="TreeGrafter"/>
</dbReference>
<dbReference type="OrthoDB" id="4848543at2759"/>
<feature type="compositionally biased region" description="Basic residues" evidence="2">
    <location>
        <begin position="1237"/>
        <end position="1252"/>
    </location>
</feature>
<keyword evidence="4" id="KW-1185">Reference proteome</keyword>
<evidence type="ECO:0000313" key="3">
    <source>
        <dbReference type="EMBL" id="KAF4970460.1"/>
    </source>
</evidence>
<feature type="compositionally biased region" description="Low complexity" evidence="2">
    <location>
        <begin position="54"/>
        <end position="68"/>
    </location>
</feature>
<feature type="coiled-coil region" evidence="1">
    <location>
        <begin position="421"/>
        <end position="529"/>
    </location>
</feature>
<dbReference type="Proteomes" id="UP000622797">
    <property type="component" value="Unassembled WGS sequence"/>
</dbReference>
<dbReference type="GO" id="GO:0005737">
    <property type="term" value="C:cytoplasm"/>
    <property type="evidence" value="ECO:0007669"/>
    <property type="project" value="TreeGrafter"/>
</dbReference>
<sequence length="1252" mass="141755">MGEGADRDHESVPPRHFSQLINLVCFTVFTSSPPDTWSTAWLALQPLSCTMATSPGSRPPDSSSRGSSLASFVRMEDERDFDKLGSIIPDSQAAANAFSTQFHVKRFSVPKDEVSISNMSEGFCFGEKQPPRPGQFSQRPKPEQSQVADTSRFFCKPKDVVPPPFSPNPRHAAVAQVTRAAAPLDLPELGLIGRDSSLPNSPTSHHGKFSSLPNHDEHYPQKSSPNEAPIQPGVTSTNSVIYIDSPDFPHDDLGSATAIEASVAEIESSPIDSQRVEVVAEATGSRRVAKKKELPSYQVHDNKLRLEDLKLPLPHIARVDRGRHRASPSSACGDLERPVPQAPRSTRAHSHSSRSYRSSQPPSKPGYHRESDRHHDRSQSRASNISKKRSTRRKSRPQPRSNPNRKKIAMQNVAEHWNECIQIAEAERDEANGVITRLEDEVHYAEKVLNETLQLVSEKESSIQESEARYKKLQEERSQAEKDTQRLQSEVESLRSDLAKSQKDASAIHEKYRKNRSKLNEAIAEQQDLYTRARNLFQETSEELRKEKDSRAADAKAVEQALEASHKKREELKSCIERYRAETEQEGHQKNHAISELQTKLERQQQELAREKDSAAELQARLENESTLMDMVKRLHSDLHSLKDDSDKRNEWSEKQDKMANYLSAKLGSMADHLGSRTESQLTTDEVKSMVDTLETNILSRLMSEMHNIVSFQTKAEQSASCLQDTIRSHFEELHDHMIEQQSVQSQDRKWHEDTRRVLVEHLSDISARTLETSKTCNETRDEVAELAKYHSVWCEDLQSRFSSQVAEQLQDRESKISELEEALRQVSEEWVKKLDTMRTSMLENDEQAKEYLQTAVREIRTTLEKQFREEKTTSEKDILRSEAIRDTVESQLQQVKRQLEGLSSDDPESQLLRETLVEERKRISVLQEQLAKLKGDSGANNELCKRQRQDLEAVETLKSQLEGMSEHVPHVETLNTAFNKMVDLNQIMQSTASYLSKEHHWVNEQLAMKTQAVGSSNSQRSNTGTESSYFDKQRPEEPLTLTRAQSISLKRSTSLSDLATLDVHAQGERFRRKVVVASPALDANSPAPPPSIEQEQLRRREASIPRSILRLAASSMQEGEPTRAPLSHSQYNRPVMAKVSSAGVCANPAMIEQIRSGLIQPKPRRPNWEFPTMEDFARGILSGGKNEATLGKKHNMTLVDEAEGAVPPLKRIKSEEPQEDSENVVPKDMHKPQLLRARHVIRKTYSKKQDD</sequence>
<feature type="region of interest" description="Disordered" evidence="2">
    <location>
        <begin position="1082"/>
        <end position="1101"/>
    </location>
</feature>
<dbReference type="GO" id="GO:0016460">
    <property type="term" value="C:myosin II complex"/>
    <property type="evidence" value="ECO:0007669"/>
    <property type="project" value="TreeGrafter"/>
</dbReference>
<feature type="compositionally biased region" description="Basic residues" evidence="2">
    <location>
        <begin position="386"/>
        <end position="407"/>
    </location>
</feature>
<keyword evidence="1" id="KW-0175">Coiled coil</keyword>
<feature type="coiled-coil region" evidence="1">
    <location>
        <begin position="886"/>
        <end position="937"/>
    </location>
</feature>
<evidence type="ECO:0000256" key="2">
    <source>
        <dbReference type="SAM" id="MobiDB-lite"/>
    </source>
</evidence>
<dbReference type="GO" id="GO:0051015">
    <property type="term" value="F:actin filament binding"/>
    <property type="evidence" value="ECO:0007669"/>
    <property type="project" value="TreeGrafter"/>
</dbReference>
<feature type="compositionally biased region" description="Basic and acidic residues" evidence="2">
    <location>
        <begin position="367"/>
        <end position="379"/>
    </location>
</feature>
<dbReference type="PANTHER" id="PTHR45615:SF40">
    <property type="entry name" value="MYOSIN HEAVY CHAIN, NON-MUSCLE"/>
    <property type="match status" value="1"/>
</dbReference>
<gene>
    <name evidence="3" type="ORF">FSARC_2538</name>
</gene>
<comment type="caution">
    <text evidence="3">The sequence shown here is derived from an EMBL/GenBank/DDBJ whole genome shotgun (WGS) entry which is preliminary data.</text>
</comment>
<dbReference type="GO" id="GO:0000146">
    <property type="term" value="F:microfilament motor activity"/>
    <property type="evidence" value="ECO:0007669"/>
    <property type="project" value="TreeGrafter"/>
</dbReference>
<feature type="region of interest" description="Disordered" evidence="2">
    <location>
        <begin position="1199"/>
        <end position="1252"/>
    </location>
</feature>
<organism evidence="3 4">
    <name type="scientific">Fusarium sarcochroum</name>
    <dbReference type="NCBI Taxonomy" id="1208366"/>
    <lineage>
        <taxon>Eukaryota</taxon>
        <taxon>Fungi</taxon>
        <taxon>Dikarya</taxon>
        <taxon>Ascomycota</taxon>
        <taxon>Pezizomycotina</taxon>
        <taxon>Sordariomycetes</taxon>
        <taxon>Hypocreomycetidae</taxon>
        <taxon>Hypocreales</taxon>
        <taxon>Nectriaceae</taxon>
        <taxon>Fusarium</taxon>
        <taxon>Fusarium lateritium species complex</taxon>
    </lineage>
</organism>
<evidence type="ECO:0000313" key="4">
    <source>
        <dbReference type="Proteomes" id="UP000622797"/>
    </source>
</evidence>
<feature type="region of interest" description="Disordered" evidence="2">
    <location>
        <begin position="51"/>
        <end position="70"/>
    </location>
</feature>
<reference evidence="3" key="1">
    <citation type="journal article" date="2020" name="BMC Genomics">
        <title>Correction to: Identification and distribution of gene clusters required for synthesis of sphingolipid metabolism inhibitors in diverse species of the filamentous fungus Fusarium.</title>
        <authorList>
            <person name="Kim H.S."/>
            <person name="Lohmar J.M."/>
            <person name="Busman M."/>
            <person name="Brown D.W."/>
            <person name="Naumann T.A."/>
            <person name="Divon H.H."/>
            <person name="Lysoe E."/>
            <person name="Uhlig S."/>
            <person name="Proctor R.H."/>
        </authorList>
    </citation>
    <scope>NUCLEOTIDE SEQUENCE</scope>
    <source>
        <strain evidence="3">NRRL 20472</strain>
    </source>
</reference>
<feature type="region of interest" description="Disordered" evidence="2">
    <location>
        <begin position="319"/>
        <end position="407"/>
    </location>
</feature>
<feature type="region of interest" description="Disordered" evidence="2">
    <location>
        <begin position="193"/>
        <end position="234"/>
    </location>
</feature>
<feature type="compositionally biased region" description="Polar residues" evidence="2">
    <location>
        <begin position="135"/>
        <end position="149"/>
    </location>
</feature>
<dbReference type="PANTHER" id="PTHR45615">
    <property type="entry name" value="MYOSIN HEAVY CHAIN, NON-MUSCLE"/>
    <property type="match status" value="1"/>
</dbReference>
<feature type="coiled-coil region" evidence="1">
    <location>
        <begin position="803"/>
        <end position="830"/>
    </location>
</feature>
<feature type="region of interest" description="Disordered" evidence="2">
    <location>
        <begin position="1013"/>
        <end position="1038"/>
    </location>
</feature>
<dbReference type="AlphaFoldDB" id="A0A8H4XDL2"/>
<dbReference type="EMBL" id="JABEXW010000121">
    <property type="protein sequence ID" value="KAF4970460.1"/>
    <property type="molecule type" value="Genomic_DNA"/>
</dbReference>
<reference evidence="3" key="2">
    <citation type="submission" date="2020-05" db="EMBL/GenBank/DDBJ databases">
        <authorList>
            <person name="Kim H.-S."/>
            <person name="Proctor R.H."/>
            <person name="Brown D.W."/>
        </authorList>
    </citation>
    <scope>NUCLEOTIDE SEQUENCE</scope>
    <source>
        <strain evidence="3">NRRL 20472</strain>
    </source>
</reference>
<feature type="coiled-coil region" evidence="1">
    <location>
        <begin position="562"/>
        <end position="628"/>
    </location>
</feature>
<proteinExistence type="predicted"/>
<evidence type="ECO:0000256" key="1">
    <source>
        <dbReference type="SAM" id="Coils"/>
    </source>
</evidence>
<protein>
    <submittedName>
        <fullName evidence="3">Uncharacterized protein</fullName>
    </submittedName>
</protein>